<dbReference type="RefSeq" id="WP_091017261.1">
    <property type="nucleotide sequence ID" value="NZ_CP041745.1"/>
</dbReference>
<evidence type="ECO:0008006" key="4">
    <source>
        <dbReference type="Google" id="ProtNLM"/>
    </source>
</evidence>
<name>A0A1I3SET6_9BURK</name>
<gene>
    <name evidence="2" type="ORF">SAMN05192543_108180</name>
</gene>
<organism evidence="2 3">
    <name type="scientific">Paraburkholderia megapolitana</name>
    <dbReference type="NCBI Taxonomy" id="420953"/>
    <lineage>
        <taxon>Bacteria</taxon>
        <taxon>Pseudomonadati</taxon>
        <taxon>Pseudomonadota</taxon>
        <taxon>Betaproteobacteria</taxon>
        <taxon>Burkholderiales</taxon>
        <taxon>Burkholderiaceae</taxon>
        <taxon>Paraburkholderia</taxon>
    </lineage>
</organism>
<keyword evidence="3" id="KW-1185">Reference proteome</keyword>
<feature type="transmembrane region" description="Helical" evidence="1">
    <location>
        <begin position="97"/>
        <end position="113"/>
    </location>
</feature>
<reference evidence="2 3" key="1">
    <citation type="submission" date="2016-10" db="EMBL/GenBank/DDBJ databases">
        <authorList>
            <person name="de Groot N.N."/>
        </authorList>
    </citation>
    <scope>NUCLEOTIDE SEQUENCE [LARGE SCALE GENOMIC DNA]</scope>
    <source>
        <strain evidence="2 3">LMG 23650</strain>
    </source>
</reference>
<keyword evidence="1" id="KW-0472">Membrane</keyword>
<dbReference type="EMBL" id="FOQU01000008">
    <property type="protein sequence ID" value="SFJ57255.1"/>
    <property type="molecule type" value="Genomic_DNA"/>
</dbReference>
<keyword evidence="1" id="KW-0812">Transmembrane</keyword>
<proteinExistence type="predicted"/>
<protein>
    <recommendedName>
        <fullName evidence="4">DoxX-like family protein</fullName>
    </recommendedName>
</protein>
<dbReference type="AlphaFoldDB" id="A0A1I3SET6"/>
<keyword evidence="1" id="KW-1133">Transmembrane helix</keyword>
<accession>A0A1I3SET6</accession>
<dbReference type="Proteomes" id="UP000199548">
    <property type="component" value="Unassembled WGS sequence"/>
</dbReference>
<evidence type="ECO:0000256" key="1">
    <source>
        <dbReference type="SAM" id="Phobius"/>
    </source>
</evidence>
<sequence length="126" mass="13440">MKRPISLGILGWFMIVTSAISLVELPLSLRNPLAVEMLSRSLLPVWATLAVGCVSALFNIVSGIGVLKGHAWSRTLYVAVAAIGLVVSGISTPFKGLLIPGVVLLAIFSFFLYRPAATAYFHRADA</sequence>
<feature type="transmembrane region" description="Helical" evidence="1">
    <location>
        <begin position="45"/>
        <end position="67"/>
    </location>
</feature>
<evidence type="ECO:0000313" key="3">
    <source>
        <dbReference type="Proteomes" id="UP000199548"/>
    </source>
</evidence>
<evidence type="ECO:0000313" key="2">
    <source>
        <dbReference type="EMBL" id="SFJ57255.1"/>
    </source>
</evidence>
<dbReference type="OrthoDB" id="9006573at2"/>
<feature type="transmembrane region" description="Helical" evidence="1">
    <location>
        <begin position="74"/>
        <end position="91"/>
    </location>
</feature>